<name>C5G176_ARTOC</name>
<sequence>MLIDAALGGVKIWAIDLDAGTLIDALGAAMNSCPEDGGFDWTFGFGLPDRWRIFFHPNEKGHETISSFTLETIVYMRSKQLGLLKDFCSAKSVFRCWQKEGRKAYASVDRLNENYKTFCKGIKAPGNTINWSKSQKFHPGTPGEHTFELKLSNDTREFVKEDWLSSFDRIINGCDSNDINNPMNWKFGGRWAKGSYVHEINIKRENRPWPLTKKPHGRCGGWFKVLYSDYTLRGVGWSTHDSGEQTILPTSKACLGLGITRFRFKYYDEPDEDGMEWGLTFRTPIFVRARCFGNNRVAFASGGFTGGCGVELSSRLFVEGSLSLFPGRSYLVGITVETCISSFRSSQVNVSNIRHITPNPTRKSNDSEKKERSKSMNFNDFILLTGSLFDTPSALPQCYIVECASGRPASRTRTPVFKTPVLPVPRHTASPELRPLMSSISAEHPVPRLSGAFLPVP</sequence>
<dbReference type="OrthoDB" id="1896086at2759"/>
<reference evidence="2" key="1">
    <citation type="journal article" date="2012" name="MBio">
        <title>Comparative genome analysis of Trichophyton rubrum and related dermatophytes reveals candidate genes involved in infection.</title>
        <authorList>
            <person name="Martinez D.A."/>
            <person name="Oliver B.G."/>
            <person name="Graeser Y."/>
            <person name="Goldberg J.M."/>
            <person name="Li W."/>
            <person name="Martinez-Rossi N.M."/>
            <person name="Monod M."/>
            <person name="Shelest E."/>
            <person name="Barton R.C."/>
            <person name="Birch E."/>
            <person name="Brakhage A.A."/>
            <person name="Chen Z."/>
            <person name="Gurr S.J."/>
            <person name="Heiman D."/>
            <person name="Heitman J."/>
            <person name="Kosti I."/>
            <person name="Rossi A."/>
            <person name="Saif S."/>
            <person name="Samalova M."/>
            <person name="Saunders C.W."/>
            <person name="Shea T."/>
            <person name="Summerbell R.C."/>
            <person name="Xu J."/>
            <person name="Young S."/>
            <person name="Zeng Q."/>
            <person name="Birren B.W."/>
            <person name="Cuomo C.A."/>
            <person name="White T.C."/>
        </authorList>
    </citation>
    <scope>NUCLEOTIDE SEQUENCE [LARGE SCALE GENOMIC DNA]</scope>
    <source>
        <strain evidence="2">ATCC MYA-4605 / CBS 113480</strain>
    </source>
</reference>
<dbReference type="Pfam" id="PF18647">
    <property type="entry name" value="Fungal_lectin_2"/>
    <property type="match status" value="1"/>
</dbReference>
<dbReference type="HOGENOM" id="CLU_598476_0_0_1"/>
<gene>
    <name evidence="1" type="ORF">MCYG_08698</name>
</gene>
<dbReference type="GeneID" id="9226557"/>
<keyword evidence="2" id="KW-1185">Reference proteome</keyword>
<dbReference type="AlphaFoldDB" id="C5G176"/>
<organism evidence="1 2">
    <name type="scientific">Arthroderma otae (strain ATCC MYA-4605 / CBS 113480)</name>
    <name type="common">Microsporum canis</name>
    <dbReference type="NCBI Taxonomy" id="554155"/>
    <lineage>
        <taxon>Eukaryota</taxon>
        <taxon>Fungi</taxon>
        <taxon>Dikarya</taxon>
        <taxon>Ascomycota</taxon>
        <taxon>Pezizomycotina</taxon>
        <taxon>Eurotiomycetes</taxon>
        <taxon>Eurotiomycetidae</taxon>
        <taxon>Onygenales</taxon>
        <taxon>Arthrodermataceae</taxon>
        <taxon>Microsporum</taxon>
    </lineage>
</organism>
<dbReference type="STRING" id="554155.C5G176"/>
<protein>
    <submittedName>
        <fullName evidence="1">Uncharacterized protein</fullName>
    </submittedName>
</protein>
<dbReference type="EMBL" id="DS995710">
    <property type="protein sequence ID" value="EEQ28539.1"/>
    <property type="molecule type" value="Genomic_DNA"/>
</dbReference>
<evidence type="ECO:0000313" key="2">
    <source>
        <dbReference type="Proteomes" id="UP000002035"/>
    </source>
</evidence>
<proteinExistence type="predicted"/>
<evidence type="ECO:0000313" key="1">
    <source>
        <dbReference type="EMBL" id="EEQ28539.1"/>
    </source>
</evidence>
<dbReference type="Proteomes" id="UP000002035">
    <property type="component" value="Unassembled WGS sequence"/>
</dbReference>
<dbReference type="VEuPathDB" id="FungiDB:MCYG_08698"/>
<dbReference type="RefSeq" id="XP_002842558.1">
    <property type="nucleotide sequence ID" value="XM_002842512.1"/>
</dbReference>
<dbReference type="eggNOG" id="ENOG502QVBV">
    <property type="taxonomic scope" value="Eukaryota"/>
</dbReference>
<accession>C5G176</accession>